<comment type="caution">
    <text evidence="1">The sequence shown here is derived from an EMBL/GenBank/DDBJ whole genome shotgun (WGS) entry which is preliminary data.</text>
</comment>
<gene>
    <name evidence="1" type="ORF">RSO01_82120</name>
</gene>
<dbReference type="EMBL" id="BKAJ01000197">
    <property type="protein sequence ID" value="GEP61046.1"/>
    <property type="molecule type" value="Genomic_DNA"/>
</dbReference>
<dbReference type="Proteomes" id="UP000321058">
    <property type="component" value="Unassembled WGS sequence"/>
</dbReference>
<accession>A0A512NQ17</accession>
<protein>
    <submittedName>
        <fullName evidence="1">Uncharacterized protein</fullName>
    </submittedName>
</protein>
<evidence type="ECO:0000313" key="1">
    <source>
        <dbReference type="EMBL" id="GEP61046.1"/>
    </source>
</evidence>
<name>A0A512NQ17_9HYPH</name>
<sequence>MARHDLLAATLEKFNEPRRDAANRALALLAEAQRAVDEIDVMHSALRNLGGHHVDLQARKTLEYLAVRLRKIGRAE</sequence>
<dbReference type="AlphaFoldDB" id="A0A512NQ17"/>
<reference evidence="1 2" key="1">
    <citation type="submission" date="2019-07" db="EMBL/GenBank/DDBJ databases">
        <title>Whole genome shotgun sequence of Reyranella soli NBRC 108950.</title>
        <authorList>
            <person name="Hosoyama A."/>
            <person name="Uohara A."/>
            <person name="Ohji S."/>
            <person name="Ichikawa N."/>
        </authorList>
    </citation>
    <scope>NUCLEOTIDE SEQUENCE [LARGE SCALE GENOMIC DNA]</scope>
    <source>
        <strain evidence="1 2">NBRC 108950</strain>
    </source>
</reference>
<organism evidence="1 2">
    <name type="scientific">Reyranella soli</name>
    <dbReference type="NCBI Taxonomy" id="1230389"/>
    <lineage>
        <taxon>Bacteria</taxon>
        <taxon>Pseudomonadati</taxon>
        <taxon>Pseudomonadota</taxon>
        <taxon>Alphaproteobacteria</taxon>
        <taxon>Hyphomicrobiales</taxon>
        <taxon>Reyranellaceae</taxon>
        <taxon>Reyranella</taxon>
    </lineage>
</organism>
<evidence type="ECO:0000313" key="2">
    <source>
        <dbReference type="Proteomes" id="UP000321058"/>
    </source>
</evidence>
<keyword evidence="2" id="KW-1185">Reference proteome</keyword>
<proteinExistence type="predicted"/>